<comment type="caution">
    <text evidence="2">The sequence shown here is derived from an EMBL/GenBank/DDBJ whole genome shotgun (WGS) entry which is preliminary data.</text>
</comment>
<sequence>MRMIAIYDLGWFSRALLADATVAVIGLTIVATLIAYLGLGGPLRPSLAVGAAAGALGLVIYWYGTLLASSCRIRGVGRTDWGVVVGVKCRTSSVAVVGILGEGEIGVERGRIVKRETQYGLCLYKLVLPRGEGLLWVYGQPEGLVVATVGNGVAVFSDDLPRVLYLGVIATGSLLEWFLDVVMPFSTLADLAMEPAWRIVRESSSISCAPSWDRLAREVAVDPGMTARALEGRVALVHRDVALFFLSVLIVVLGVPVALSVLSGYGPVLYELIEPLVAVLQGVCGGTFPVLICTLLAALLVGYAVLLLTSPLLLTYVGFVTRLTADRHA</sequence>
<name>A0A832TBD6_9EURY</name>
<evidence type="ECO:0000313" key="3">
    <source>
        <dbReference type="Proteomes" id="UP000619545"/>
    </source>
</evidence>
<evidence type="ECO:0000313" key="2">
    <source>
        <dbReference type="EMBL" id="HII69758.1"/>
    </source>
</evidence>
<dbReference type="Proteomes" id="UP000619545">
    <property type="component" value="Unassembled WGS sequence"/>
</dbReference>
<organism evidence="2 3">
    <name type="scientific">Methanopyrus kandleri</name>
    <dbReference type="NCBI Taxonomy" id="2320"/>
    <lineage>
        <taxon>Archaea</taxon>
        <taxon>Methanobacteriati</taxon>
        <taxon>Methanobacteriota</taxon>
        <taxon>Methanomada group</taxon>
        <taxon>Methanopyri</taxon>
        <taxon>Methanopyrales</taxon>
        <taxon>Methanopyraceae</taxon>
        <taxon>Methanopyrus</taxon>
    </lineage>
</organism>
<dbReference type="AlphaFoldDB" id="A0A832TBD6"/>
<gene>
    <name evidence="2" type="ORF">HA336_00815</name>
</gene>
<dbReference type="EMBL" id="DUJS01000001">
    <property type="protein sequence ID" value="HII69758.1"/>
    <property type="molecule type" value="Genomic_DNA"/>
</dbReference>
<feature type="transmembrane region" description="Helical" evidence="1">
    <location>
        <begin position="12"/>
        <end position="39"/>
    </location>
</feature>
<feature type="transmembrane region" description="Helical" evidence="1">
    <location>
        <begin position="241"/>
        <end position="266"/>
    </location>
</feature>
<keyword evidence="1" id="KW-0472">Membrane</keyword>
<dbReference type="GeneID" id="1477225"/>
<dbReference type="RefSeq" id="WP_011019492.1">
    <property type="nucleotide sequence ID" value="NZ_DUJS01000001.1"/>
</dbReference>
<evidence type="ECO:0000256" key="1">
    <source>
        <dbReference type="SAM" id="Phobius"/>
    </source>
</evidence>
<reference evidence="2" key="1">
    <citation type="journal article" date="2020" name="bioRxiv">
        <title>A rank-normalized archaeal taxonomy based on genome phylogeny resolves widespread incomplete and uneven classifications.</title>
        <authorList>
            <person name="Rinke C."/>
            <person name="Chuvochina M."/>
            <person name="Mussig A.J."/>
            <person name="Chaumeil P.-A."/>
            <person name="Waite D.W."/>
            <person name="Whitman W.B."/>
            <person name="Parks D.H."/>
            <person name="Hugenholtz P."/>
        </authorList>
    </citation>
    <scope>NUCLEOTIDE SEQUENCE</scope>
    <source>
        <strain evidence="2">UBA8853</strain>
    </source>
</reference>
<accession>A0A832TBD6</accession>
<feature type="transmembrane region" description="Helical" evidence="1">
    <location>
        <begin position="45"/>
        <end position="64"/>
    </location>
</feature>
<proteinExistence type="predicted"/>
<protein>
    <submittedName>
        <fullName evidence="2">Uncharacterized protein</fullName>
    </submittedName>
</protein>
<keyword evidence="1" id="KW-1133">Transmembrane helix</keyword>
<feature type="transmembrane region" description="Helical" evidence="1">
    <location>
        <begin position="286"/>
        <end position="319"/>
    </location>
</feature>
<keyword evidence="1" id="KW-0812">Transmembrane</keyword>